<dbReference type="Gene3D" id="3.40.50.10320">
    <property type="entry name" value="LmbE-like"/>
    <property type="match status" value="1"/>
</dbReference>
<dbReference type="Proteomes" id="UP001597145">
    <property type="component" value="Unassembled WGS sequence"/>
</dbReference>
<dbReference type="PANTHER" id="PTHR12993:SF26">
    <property type="entry name" value="1D-MYO-INOSITOL 2-ACETAMIDO-2-DEOXY-ALPHA-D-GLUCOPYRANOSIDE DEACETYLASE"/>
    <property type="match status" value="1"/>
</dbReference>
<dbReference type="InterPro" id="IPR003737">
    <property type="entry name" value="GlcNAc_PI_deacetylase-related"/>
</dbReference>
<proteinExistence type="predicted"/>
<dbReference type="GO" id="GO:0016787">
    <property type="term" value="F:hydrolase activity"/>
    <property type="evidence" value="ECO:0007669"/>
    <property type="project" value="UniProtKB-KW"/>
</dbReference>
<gene>
    <name evidence="2" type="ORF">ACFSCY_13130</name>
</gene>
<organism evidence="2 3">
    <name type="scientific">Pseudonocardia aurantiaca</name>
    <dbReference type="NCBI Taxonomy" id="75290"/>
    <lineage>
        <taxon>Bacteria</taxon>
        <taxon>Bacillati</taxon>
        <taxon>Actinomycetota</taxon>
        <taxon>Actinomycetes</taxon>
        <taxon>Pseudonocardiales</taxon>
        <taxon>Pseudonocardiaceae</taxon>
        <taxon>Pseudonocardia</taxon>
    </lineage>
</organism>
<name>A0ABW4FIC8_9PSEU</name>
<accession>A0ABW4FIC8</accession>
<dbReference type="RefSeq" id="WP_343987510.1">
    <property type="nucleotide sequence ID" value="NZ_BAAAJG010000029.1"/>
</dbReference>
<keyword evidence="3" id="KW-1185">Reference proteome</keyword>
<evidence type="ECO:0000313" key="2">
    <source>
        <dbReference type="EMBL" id="MFD1530388.1"/>
    </source>
</evidence>
<comment type="caution">
    <text evidence="2">The sequence shown here is derived from an EMBL/GenBank/DDBJ whole genome shotgun (WGS) entry which is preliminary data.</text>
</comment>
<dbReference type="PANTHER" id="PTHR12993">
    <property type="entry name" value="N-ACETYLGLUCOSAMINYL-PHOSPHATIDYLINOSITOL DE-N-ACETYLASE-RELATED"/>
    <property type="match status" value="1"/>
</dbReference>
<dbReference type="InterPro" id="IPR024078">
    <property type="entry name" value="LmbE-like_dom_sf"/>
</dbReference>
<sequence length="255" mass="27500">MSSADIARLGTVLGVWAHPDDEAYLSGGLMALERDAGSRVVCVTATRGEGGTPDPLVWPPERLAAERTVELARCLKVLGVTEHHWLGHSDGGCADADPEAAVGRLCELITEVRPQTVLTFGPDGITGHTDHQAVSRWTTAAFERAAPPGARLLYAAVSDRHARRWEAFHRDADVYLDGYPVTVPVDDLDVDLVLDGAILARKVAALREQRTQTDGLVAAMGLERYSAWVDEETFVEVWPSALVGADDGYDWASGC</sequence>
<keyword evidence="2" id="KW-0378">Hydrolase</keyword>
<dbReference type="EC" id="3.5.1.-" evidence="2"/>
<protein>
    <submittedName>
        <fullName evidence="2">PIG-L deacetylase family protein</fullName>
        <ecNumber evidence="2">3.5.1.-</ecNumber>
    </submittedName>
</protein>
<keyword evidence="1" id="KW-0862">Zinc</keyword>
<dbReference type="Pfam" id="PF02585">
    <property type="entry name" value="PIG-L"/>
    <property type="match status" value="1"/>
</dbReference>
<evidence type="ECO:0000313" key="3">
    <source>
        <dbReference type="Proteomes" id="UP001597145"/>
    </source>
</evidence>
<evidence type="ECO:0000256" key="1">
    <source>
        <dbReference type="ARBA" id="ARBA00022833"/>
    </source>
</evidence>
<dbReference type="SUPFAM" id="SSF102588">
    <property type="entry name" value="LmbE-like"/>
    <property type="match status" value="1"/>
</dbReference>
<dbReference type="EMBL" id="JBHUCP010000008">
    <property type="protein sequence ID" value="MFD1530388.1"/>
    <property type="molecule type" value="Genomic_DNA"/>
</dbReference>
<reference evidence="3" key="1">
    <citation type="journal article" date="2019" name="Int. J. Syst. Evol. Microbiol.">
        <title>The Global Catalogue of Microorganisms (GCM) 10K type strain sequencing project: providing services to taxonomists for standard genome sequencing and annotation.</title>
        <authorList>
            <consortium name="The Broad Institute Genomics Platform"/>
            <consortium name="The Broad Institute Genome Sequencing Center for Infectious Disease"/>
            <person name="Wu L."/>
            <person name="Ma J."/>
        </authorList>
    </citation>
    <scope>NUCLEOTIDE SEQUENCE [LARGE SCALE GENOMIC DNA]</scope>
    <source>
        <strain evidence="3">JCM 12165</strain>
    </source>
</reference>